<gene>
    <name evidence="1" type="ORF">Zmor_014994</name>
</gene>
<dbReference type="Proteomes" id="UP001168821">
    <property type="component" value="Unassembled WGS sequence"/>
</dbReference>
<proteinExistence type="predicted"/>
<accession>A0AA38IKK4</accession>
<evidence type="ECO:0000313" key="1">
    <source>
        <dbReference type="EMBL" id="KAJ3655886.1"/>
    </source>
</evidence>
<evidence type="ECO:0000313" key="2">
    <source>
        <dbReference type="Proteomes" id="UP001168821"/>
    </source>
</evidence>
<reference evidence="1" key="1">
    <citation type="journal article" date="2023" name="G3 (Bethesda)">
        <title>Whole genome assemblies of Zophobas morio and Tenebrio molitor.</title>
        <authorList>
            <person name="Kaur S."/>
            <person name="Stinson S.A."/>
            <person name="diCenzo G.C."/>
        </authorList>
    </citation>
    <scope>NUCLEOTIDE SEQUENCE</scope>
    <source>
        <strain evidence="1">QUZm001</strain>
    </source>
</reference>
<organism evidence="1 2">
    <name type="scientific">Zophobas morio</name>
    <dbReference type="NCBI Taxonomy" id="2755281"/>
    <lineage>
        <taxon>Eukaryota</taxon>
        <taxon>Metazoa</taxon>
        <taxon>Ecdysozoa</taxon>
        <taxon>Arthropoda</taxon>
        <taxon>Hexapoda</taxon>
        <taxon>Insecta</taxon>
        <taxon>Pterygota</taxon>
        <taxon>Neoptera</taxon>
        <taxon>Endopterygota</taxon>
        <taxon>Coleoptera</taxon>
        <taxon>Polyphaga</taxon>
        <taxon>Cucujiformia</taxon>
        <taxon>Tenebrionidae</taxon>
        <taxon>Zophobas</taxon>
    </lineage>
</organism>
<sequence length="90" mass="10528">MTYANTAMNETIRNTAFLPALCSRMNDLTSLPEPQNPSVYTDFRSSRWSFLKDSPATTTKQHRHWIQRNKGLHKPPVPYPLVWTRPDKNR</sequence>
<protein>
    <submittedName>
        <fullName evidence="1">Uncharacterized protein</fullName>
    </submittedName>
</protein>
<keyword evidence="2" id="KW-1185">Reference proteome</keyword>
<dbReference type="EMBL" id="JALNTZ010000004">
    <property type="protein sequence ID" value="KAJ3655886.1"/>
    <property type="molecule type" value="Genomic_DNA"/>
</dbReference>
<name>A0AA38IKK4_9CUCU</name>
<dbReference type="AlphaFoldDB" id="A0AA38IKK4"/>
<comment type="caution">
    <text evidence="1">The sequence shown here is derived from an EMBL/GenBank/DDBJ whole genome shotgun (WGS) entry which is preliminary data.</text>
</comment>